<sequence length="555" mass="63671">MKCGFSFLPTKWARALAFAFFLSAYPILSETPISIGGASPSLNISTNAEYRHRDHKIRLCSEAALQELKSQEWHLNPMENVLRVRKTAKGAWLRSTLNNDSDRDLTKRLVFFSVNVPNAELCSYDSKGVLEKMELSDHSGLSLNGFISPYPSFVIRIPPHTTKTYYIHLDAYEEITYINFPLYLMDESVFGLVSVLRNSLIIGCILSSSFGVLLSFAYWYGLRKTAFLSFAGVILVQLAGFYLLHSRTVHSLIGWENKLGYYFYYLFLTTSYLFFFSHLYHLAGLFNLRIKSIWFFVLGCFFALSFLLVPLFNPWAEERFFLLLGGMSVLVLYFYYVHSSLFKSTNSYARVYLASWCVFLGAFFLKATYHFDYNPFNWIAIFLAPAYLPVHAAIVTVCLNKMIQVRIWEAQEGNKTIVRKSKVASIDVEGAVSRLKHLLEVDKVYLRHELKEEHLAKDLGIGSHQVSEIIKTEFKNTFPGLINLYRVEEAKKLLLDFPSMTTNEVRLRAGYSSKSAFHLEFKKITGQNPNAYRKDLLLRKDTSSVEKKDEALATD</sequence>
<dbReference type="Gene3D" id="1.10.10.60">
    <property type="entry name" value="Homeodomain-like"/>
    <property type="match status" value="1"/>
</dbReference>
<dbReference type="EMBL" id="RQEP01000005">
    <property type="protein sequence ID" value="TGK07606.1"/>
    <property type="molecule type" value="Genomic_DNA"/>
</dbReference>
<dbReference type="InterPro" id="IPR011622">
    <property type="entry name" value="7TMR_DISM_rcpt_extracell_dom2"/>
</dbReference>
<feature type="transmembrane region" description="Helical" evidence="4">
    <location>
        <begin position="319"/>
        <end position="337"/>
    </location>
</feature>
<gene>
    <name evidence="6" type="ORF">EHO59_05765</name>
</gene>
<evidence type="ECO:0000256" key="4">
    <source>
        <dbReference type="SAM" id="Phobius"/>
    </source>
</evidence>
<feature type="transmembrane region" description="Helical" evidence="4">
    <location>
        <begin position="200"/>
        <end position="220"/>
    </location>
</feature>
<dbReference type="RefSeq" id="WP_135585626.1">
    <property type="nucleotide sequence ID" value="NZ_RQEP01000005.1"/>
</dbReference>
<dbReference type="InterPro" id="IPR009057">
    <property type="entry name" value="Homeodomain-like_sf"/>
</dbReference>
<evidence type="ECO:0000259" key="5">
    <source>
        <dbReference type="PROSITE" id="PS01124"/>
    </source>
</evidence>
<feature type="transmembrane region" description="Helical" evidence="4">
    <location>
        <begin position="264"/>
        <end position="286"/>
    </location>
</feature>
<feature type="transmembrane region" description="Helical" evidence="4">
    <location>
        <begin position="293"/>
        <end position="313"/>
    </location>
</feature>
<dbReference type="Proteomes" id="UP000297453">
    <property type="component" value="Unassembled WGS sequence"/>
</dbReference>
<dbReference type="Pfam" id="PF07696">
    <property type="entry name" value="7TMR-DISMED2"/>
    <property type="match status" value="1"/>
</dbReference>
<dbReference type="Gene3D" id="2.60.40.2380">
    <property type="match status" value="1"/>
</dbReference>
<dbReference type="PROSITE" id="PS01124">
    <property type="entry name" value="HTH_ARAC_FAMILY_2"/>
    <property type="match status" value="1"/>
</dbReference>
<feature type="transmembrane region" description="Helical" evidence="4">
    <location>
        <begin position="349"/>
        <end position="369"/>
    </location>
</feature>
<dbReference type="SMART" id="SM00342">
    <property type="entry name" value="HTH_ARAC"/>
    <property type="match status" value="1"/>
</dbReference>
<feature type="transmembrane region" description="Helical" evidence="4">
    <location>
        <begin position="227"/>
        <end position="244"/>
    </location>
</feature>
<keyword evidence="3" id="KW-0804">Transcription</keyword>
<protein>
    <submittedName>
        <fullName evidence="6">Helix-turn-helix domain-containing protein</fullName>
    </submittedName>
</protein>
<dbReference type="SUPFAM" id="SSF46689">
    <property type="entry name" value="Homeodomain-like"/>
    <property type="match status" value="1"/>
</dbReference>
<organism evidence="6 7">
    <name type="scientific">Leptospira semungkisensis</name>
    <dbReference type="NCBI Taxonomy" id="2484985"/>
    <lineage>
        <taxon>Bacteria</taxon>
        <taxon>Pseudomonadati</taxon>
        <taxon>Spirochaetota</taxon>
        <taxon>Spirochaetia</taxon>
        <taxon>Leptospirales</taxon>
        <taxon>Leptospiraceae</taxon>
        <taxon>Leptospira</taxon>
    </lineage>
</organism>
<keyword evidence="7" id="KW-1185">Reference proteome</keyword>
<comment type="caution">
    <text evidence="6">The sequence shown here is derived from an EMBL/GenBank/DDBJ whole genome shotgun (WGS) entry which is preliminary data.</text>
</comment>
<evidence type="ECO:0000256" key="2">
    <source>
        <dbReference type="ARBA" id="ARBA00023125"/>
    </source>
</evidence>
<dbReference type="PANTHER" id="PTHR43280">
    <property type="entry name" value="ARAC-FAMILY TRANSCRIPTIONAL REGULATOR"/>
    <property type="match status" value="1"/>
</dbReference>
<keyword evidence="2" id="KW-0238">DNA-binding</keyword>
<accession>A0A4R9G7K5</accession>
<keyword evidence="4" id="KW-1133">Transmembrane helix</keyword>
<evidence type="ECO:0000313" key="7">
    <source>
        <dbReference type="Proteomes" id="UP000297453"/>
    </source>
</evidence>
<keyword evidence="4" id="KW-0472">Membrane</keyword>
<feature type="domain" description="HTH araC/xylS-type" evidence="5">
    <location>
        <begin position="436"/>
        <end position="535"/>
    </location>
</feature>
<dbReference type="Pfam" id="PF12833">
    <property type="entry name" value="HTH_18"/>
    <property type="match status" value="1"/>
</dbReference>
<proteinExistence type="predicted"/>
<dbReference type="GO" id="GO:0043565">
    <property type="term" value="F:sequence-specific DNA binding"/>
    <property type="evidence" value="ECO:0007669"/>
    <property type="project" value="InterPro"/>
</dbReference>
<name>A0A4R9G7K5_9LEPT</name>
<evidence type="ECO:0000256" key="1">
    <source>
        <dbReference type="ARBA" id="ARBA00023015"/>
    </source>
</evidence>
<dbReference type="GO" id="GO:0003700">
    <property type="term" value="F:DNA-binding transcription factor activity"/>
    <property type="evidence" value="ECO:0007669"/>
    <property type="project" value="InterPro"/>
</dbReference>
<keyword evidence="4" id="KW-0812">Transmembrane</keyword>
<reference evidence="6" key="1">
    <citation type="journal article" date="2019" name="PLoS Negl. Trop. Dis.">
        <title>Revisiting the worldwide diversity of Leptospira species in the environment.</title>
        <authorList>
            <person name="Vincent A.T."/>
            <person name="Schiettekatte O."/>
            <person name="Bourhy P."/>
            <person name="Veyrier F.J."/>
            <person name="Picardeau M."/>
        </authorList>
    </citation>
    <scope>NUCLEOTIDE SEQUENCE [LARGE SCALE GENOMIC DNA]</scope>
    <source>
        <strain evidence="6">SSS9</strain>
    </source>
</reference>
<keyword evidence="1" id="KW-0805">Transcription regulation</keyword>
<evidence type="ECO:0000313" key="6">
    <source>
        <dbReference type="EMBL" id="TGK07606.1"/>
    </source>
</evidence>
<dbReference type="OrthoDB" id="185320at2"/>
<evidence type="ECO:0000256" key="3">
    <source>
        <dbReference type="ARBA" id="ARBA00023163"/>
    </source>
</evidence>
<dbReference type="PANTHER" id="PTHR43280:SF29">
    <property type="entry name" value="ARAC-FAMILY TRANSCRIPTIONAL REGULATOR"/>
    <property type="match status" value="1"/>
</dbReference>
<dbReference type="InterPro" id="IPR018060">
    <property type="entry name" value="HTH_AraC"/>
</dbReference>
<feature type="transmembrane region" description="Helical" evidence="4">
    <location>
        <begin position="375"/>
        <end position="399"/>
    </location>
</feature>
<dbReference type="AlphaFoldDB" id="A0A4R9G7K5"/>